<dbReference type="EMBL" id="GBXM01004081">
    <property type="protein sequence ID" value="JAI04497.1"/>
    <property type="molecule type" value="Transcribed_RNA"/>
</dbReference>
<dbReference type="AlphaFoldDB" id="A0A0E9XPZ0"/>
<evidence type="ECO:0000313" key="1">
    <source>
        <dbReference type="EMBL" id="JAI04497.1"/>
    </source>
</evidence>
<organism evidence="1">
    <name type="scientific">Anguilla anguilla</name>
    <name type="common">European freshwater eel</name>
    <name type="synonym">Muraena anguilla</name>
    <dbReference type="NCBI Taxonomy" id="7936"/>
    <lineage>
        <taxon>Eukaryota</taxon>
        <taxon>Metazoa</taxon>
        <taxon>Chordata</taxon>
        <taxon>Craniata</taxon>
        <taxon>Vertebrata</taxon>
        <taxon>Euteleostomi</taxon>
        <taxon>Actinopterygii</taxon>
        <taxon>Neopterygii</taxon>
        <taxon>Teleostei</taxon>
        <taxon>Anguilliformes</taxon>
        <taxon>Anguillidae</taxon>
        <taxon>Anguilla</taxon>
    </lineage>
</organism>
<name>A0A0E9XPZ0_ANGAN</name>
<proteinExistence type="predicted"/>
<sequence length="58" mass="6674">MRNTTQNGFLRSWRSSRLLLISCYFPAQSFHISPRMSAQKESERALTATILLKTANSR</sequence>
<accession>A0A0E9XPZ0</accession>
<reference evidence="1" key="1">
    <citation type="submission" date="2014-11" db="EMBL/GenBank/DDBJ databases">
        <authorList>
            <person name="Amaro Gonzalez C."/>
        </authorList>
    </citation>
    <scope>NUCLEOTIDE SEQUENCE</scope>
</reference>
<reference evidence="1" key="2">
    <citation type="journal article" date="2015" name="Fish Shellfish Immunol.">
        <title>Early steps in the European eel (Anguilla anguilla)-Vibrio vulnificus interaction in the gills: Role of the RtxA13 toxin.</title>
        <authorList>
            <person name="Callol A."/>
            <person name="Pajuelo D."/>
            <person name="Ebbesson L."/>
            <person name="Teles M."/>
            <person name="MacKenzie S."/>
            <person name="Amaro C."/>
        </authorList>
    </citation>
    <scope>NUCLEOTIDE SEQUENCE</scope>
</reference>
<protein>
    <submittedName>
        <fullName evidence="1">Uncharacterized protein</fullName>
    </submittedName>
</protein>